<sequence length="113" mass="11765">SYSVQVCNAAGKTDNCTSSGDYANEGTQFLASGISFGFGPAESAAGGQSPMQQTIQTRFNSRGVPILLDGSGNTNANDVIYLTDGAANTFAISVTVGGHARVWRYDSSAWCQQ</sequence>
<evidence type="ECO:0000313" key="1">
    <source>
        <dbReference type="EMBL" id="MBA0086799.1"/>
    </source>
</evidence>
<feature type="non-terminal residue" evidence="1">
    <location>
        <position position="1"/>
    </location>
</feature>
<protein>
    <submittedName>
        <fullName evidence="1">Uncharacterized protein</fullName>
    </submittedName>
</protein>
<gene>
    <name evidence="1" type="ORF">HRJ53_17600</name>
</gene>
<organism evidence="1 2">
    <name type="scientific">Candidatus Acidiferrum panamense</name>
    <dbReference type="NCBI Taxonomy" id="2741543"/>
    <lineage>
        <taxon>Bacteria</taxon>
        <taxon>Pseudomonadati</taxon>
        <taxon>Acidobacteriota</taxon>
        <taxon>Terriglobia</taxon>
        <taxon>Candidatus Acidiferrales</taxon>
        <taxon>Candidatus Acidiferrum</taxon>
    </lineage>
</organism>
<reference evidence="1" key="1">
    <citation type="submission" date="2020-06" db="EMBL/GenBank/DDBJ databases">
        <title>Legume-microbial interactions unlock mineral nutrients during tropical forest succession.</title>
        <authorList>
            <person name="Epihov D.Z."/>
        </authorList>
    </citation>
    <scope>NUCLEOTIDE SEQUENCE [LARGE SCALE GENOMIC DNA]</scope>
    <source>
        <strain evidence="1">Pan2503</strain>
    </source>
</reference>
<dbReference type="Proteomes" id="UP000567293">
    <property type="component" value="Unassembled WGS sequence"/>
</dbReference>
<name>A0A7V8NSN2_9BACT</name>
<evidence type="ECO:0000313" key="2">
    <source>
        <dbReference type="Proteomes" id="UP000567293"/>
    </source>
</evidence>
<proteinExistence type="predicted"/>
<comment type="caution">
    <text evidence="1">The sequence shown here is derived from an EMBL/GenBank/DDBJ whole genome shotgun (WGS) entry which is preliminary data.</text>
</comment>
<keyword evidence="2" id="KW-1185">Reference proteome</keyword>
<dbReference type="EMBL" id="JACDQQ010001683">
    <property type="protein sequence ID" value="MBA0086799.1"/>
    <property type="molecule type" value="Genomic_DNA"/>
</dbReference>
<dbReference type="AlphaFoldDB" id="A0A7V8NSN2"/>
<accession>A0A7V8NSN2</accession>